<dbReference type="InterPro" id="IPR003367">
    <property type="entry name" value="Thrombospondin_3-like_rpt"/>
</dbReference>
<evidence type="ECO:0000313" key="4">
    <source>
        <dbReference type="EMBL" id="ACY18533.1"/>
    </source>
</evidence>
<dbReference type="Gene3D" id="4.10.1080.10">
    <property type="entry name" value="TSP type-3 repeat"/>
    <property type="match status" value="1"/>
</dbReference>
<proteinExistence type="predicted"/>
<dbReference type="GO" id="GO:0005509">
    <property type="term" value="F:calcium ion binding"/>
    <property type="evidence" value="ECO:0007669"/>
    <property type="project" value="InterPro"/>
</dbReference>
<dbReference type="PANTHER" id="PTHR10199">
    <property type="entry name" value="THROMBOSPONDIN"/>
    <property type="match status" value="1"/>
</dbReference>
<name>D0LL37_HALO1</name>
<dbReference type="PANTHER" id="PTHR10199:SF119">
    <property type="entry name" value="RE20510P"/>
    <property type="match status" value="1"/>
</dbReference>
<organism evidence="4 5">
    <name type="scientific">Haliangium ochraceum (strain DSM 14365 / JCM 11303 / SMP-2)</name>
    <dbReference type="NCBI Taxonomy" id="502025"/>
    <lineage>
        <taxon>Bacteria</taxon>
        <taxon>Pseudomonadati</taxon>
        <taxon>Myxococcota</taxon>
        <taxon>Polyangia</taxon>
        <taxon>Haliangiales</taxon>
        <taxon>Kofleriaceae</taxon>
        <taxon>Haliangium</taxon>
    </lineage>
</organism>
<dbReference type="InterPro" id="IPR028974">
    <property type="entry name" value="TSP_type-3_rpt"/>
</dbReference>
<reference evidence="4 5" key="1">
    <citation type="journal article" date="2010" name="Stand. Genomic Sci.">
        <title>Complete genome sequence of Haliangium ochraceum type strain (SMP-2).</title>
        <authorList>
            <consortium name="US DOE Joint Genome Institute (JGI-PGF)"/>
            <person name="Ivanova N."/>
            <person name="Daum C."/>
            <person name="Lang E."/>
            <person name="Abt B."/>
            <person name="Kopitz M."/>
            <person name="Saunders E."/>
            <person name="Lapidus A."/>
            <person name="Lucas S."/>
            <person name="Glavina Del Rio T."/>
            <person name="Nolan M."/>
            <person name="Tice H."/>
            <person name="Copeland A."/>
            <person name="Cheng J.F."/>
            <person name="Chen F."/>
            <person name="Bruce D."/>
            <person name="Goodwin L."/>
            <person name="Pitluck S."/>
            <person name="Mavromatis K."/>
            <person name="Pati A."/>
            <person name="Mikhailova N."/>
            <person name="Chen A."/>
            <person name="Palaniappan K."/>
            <person name="Land M."/>
            <person name="Hauser L."/>
            <person name="Chang Y.J."/>
            <person name="Jeffries C.D."/>
            <person name="Detter J.C."/>
            <person name="Brettin T."/>
            <person name="Rohde M."/>
            <person name="Goker M."/>
            <person name="Bristow J."/>
            <person name="Markowitz V."/>
            <person name="Eisen J.A."/>
            <person name="Hugenholtz P."/>
            <person name="Kyrpides N.C."/>
            <person name="Klenk H.P."/>
        </authorList>
    </citation>
    <scope>NUCLEOTIDE SEQUENCE [LARGE SCALE GENOMIC DNA]</scope>
    <source>
        <strain evidence="5">DSM 14365 / CIP 107738 / JCM 11303 / AJ 13395 / SMP-2</strain>
    </source>
</reference>
<evidence type="ECO:0008006" key="6">
    <source>
        <dbReference type="Google" id="ProtNLM"/>
    </source>
</evidence>
<sequence length="353" mass="36691">MFTPIRYSMPFALVAVLSAGCSFSPAPLDPVDGDGGAPPVDAADAAPPDADIDALPVDSDGDTIPDPVDNCPTDPNQDQADCDEDGTGDACDPDFGNDYDSDGVPDTCDNCPSKANADQADVLDGDGQGDGVGDECDPHPDDDGDSIAYFEDFAGTNAGLPAGWTLATGGAYVDPGWTVENGLLTQSTLGDGISIVYLDTDVPDDLVLETRLLVHELTPDTGKVPAFSLLTRYDNGLAAGESEAGFSCAFQEEYAQNRARMRIASFDDGDAGTRDLPAGSVAAGTTYEMLLEQRGQGDGGETPCTIIPVNPAGEVQRKDDTEDLAGPASGRVALRVTFLRAGFDYVLIYGQTP</sequence>
<keyword evidence="2" id="KW-0106">Calcium</keyword>
<keyword evidence="5" id="KW-1185">Reference proteome</keyword>
<dbReference type="STRING" id="502025.Hoch_6058"/>
<dbReference type="HOGENOM" id="CLU_784743_0_0_7"/>
<evidence type="ECO:0000256" key="1">
    <source>
        <dbReference type="ARBA" id="ARBA00022729"/>
    </source>
</evidence>
<protein>
    <recommendedName>
        <fullName evidence="6">Thrombospondin type 3 repeat protein</fullName>
    </recommendedName>
</protein>
<gene>
    <name evidence="4" type="ordered locus">Hoch_6058</name>
</gene>
<feature type="compositionally biased region" description="Acidic residues" evidence="3">
    <location>
        <begin position="80"/>
        <end position="98"/>
    </location>
</feature>
<dbReference type="SUPFAM" id="SSF103647">
    <property type="entry name" value="TSP type-3 repeat"/>
    <property type="match status" value="1"/>
</dbReference>
<evidence type="ECO:0000313" key="5">
    <source>
        <dbReference type="Proteomes" id="UP000001880"/>
    </source>
</evidence>
<evidence type="ECO:0000256" key="3">
    <source>
        <dbReference type="SAM" id="MobiDB-lite"/>
    </source>
</evidence>
<dbReference type="AlphaFoldDB" id="D0LL37"/>
<feature type="region of interest" description="Disordered" evidence="3">
    <location>
        <begin position="27"/>
        <end position="98"/>
    </location>
</feature>
<dbReference type="Pfam" id="PF02412">
    <property type="entry name" value="TSP_3"/>
    <property type="match status" value="2"/>
</dbReference>
<dbReference type="PROSITE" id="PS51257">
    <property type="entry name" value="PROKAR_LIPOPROTEIN"/>
    <property type="match status" value="1"/>
</dbReference>
<dbReference type="Proteomes" id="UP000001880">
    <property type="component" value="Chromosome"/>
</dbReference>
<dbReference type="GO" id="GO:0007155">
    <property type="term" value="P:cell adhesion"/>
    <property type="evidence" value="ECO:0007669"/>
    <property type="project" value="InterPro"/>
</dbReference>
<accession>D0LL37</accession>
<dbReference type="eggNOG" id="COG3391">
    <property type="taxonomic scope" value="Bacteria"/>
</dbReference>
<dbReference type="KEGG" id="hoh:Hoch_6058"/>
<dbReference type="OrthoDB" id="5379990at2"/>
<feature type="compositionally biased region" description="Low complexity" evidence="3">
    <location>
        <begin position="37"/>
        <end position="58"/>
    </location>
</feature>
<keyword evidence="1" id="KW-0732">Signal</keyword>
<dbReference type="EMBL" id="CP001804">
    <property type="protein sequence ID" value="ACY18533.1"/>
    <property type="molecule type" value="Genomic_DNA"/>
</dbReference>
<evidence type="ECO:0000256" key="2">
    <source>
        <dbReference type="ARBA" id="ARBA00022837"/>
    </source>
</evidence>